<dbReference type="Gene3D" id="3.40.190.10">
    <property type="entry name" value="Periplasmic binding protein-like II"/>
    <property type="match status" value="2"/>
</dbReference>
<accession>A0A1V0N425</accession>
<keyword evidence="2" id="KW-0762">Sugar transport</keyword>
<keyword evidence="2" id="KW-0813">Transport</keyword>
<gene>
    <name evidence="2" type="ORF">FAD_1029</name>
</gene>
<dbReference type="PANTHER" id="PTHR43649">
    <property type="entry name" value="ARABINOSE-BINDING PROTEIN-RELATED"/>
    <property type="match status" value="1"/>
</dbReference>
<dbReference type="OrthoDB" id="56983at2157"/>
<dbReference type="RefSeq" id="WP_081142379.1">
    <property type="nucleotide sequence ID" value="NZ_CP015363.1"/>
</dbReference>
<keyword evidence="1" id="KW-0812">Transmembrane</keyword>
<keyword evidence="1" id="KW-0472">Membrane</keyword>
<organism evidence="2 3">
    <name type="scientific">Ferroplasma acidiphilum</name>
    <dbReference type="NCBI Taxonomy" id="74969"/>
    <lineage>
        <taxon>Archaea</taxon>
        <taxon>Methanobacteriati</taxon>
        <taxon>Thermoplasmatota</taxon>
        <taxon>Thermoplasmata</taxon>
        <taxon>Thermoplasmatales</taxon>
        <taxon>Ferroplasmaceae</taxon>
        <taxon>Ferroplasma</taxon>
    </lineage>
</organism>
<feature type="transmembrane region" description="Helical" evidence="1">
    <location>
        <begin position="14"/>
        <end position="36"/>
    </location>
</feature>
<dbReference type="InterPro" id="IPR050490">
    <property type="entry name" value="Bact_solute-bd_prot1"/>
</dbReference>
<dbReference type="AlphaFoldDB" id="A0A1V0N425"/>
<name>A0A1V0N425_9ARCH</name>
<dbReference type="STRING" id="74969.FAD_1029"/>
<keyword evidence="1" id="KW-1133">Transmembrane helix</keyword>
<dbReference type="KEGG" id="fai:FAD_1029"/>
<dbReference type="Proteomes" id="UP000192050">
    <property type="component" value="Chromosome"/>
</dbReference>
<protein>
    <submittedName>
        <fullName evidence="2">ABC-type sugar transporter, extracellular component</fullName>
    </submittedName>
</protein>
<dbReference type="InterPro" id="IPR006059">
    <property type="entry name" value="SBP"/>
</dbReference>
<dbReference type="SUPFAM" id="SSF53850">
    <property type="entry name" value="Periplasmic binding protein-like II"/>
    <property type="match status" value="1"/>
</dbReference>
<dbReference type="EMBL" id="CP015363">
    <property type="protein sequence ID" value="ARD84910.1"/>
    <property type="molecule type" value="Genomic_DNA"/>
</dbReference>
<proteinExistence type="predicted"/>
<sequence>MQSSNPDIKPKGKVWTYVVIIIVIVAIISGGLIYYYSTFQHPAKQETISIAAPVYSSSTQDWEDFINNATQSWQAAHPNVTIKFVGPSGASSEGQYYTKLDLLTSSSSTAPSVMLEDMFYTATYQHEGILSPLNSYVNSTVFDNVFPSALGQMTINGTYYGLPAQVTDTLIYYNITLLQKAGVISSSNTTWQPTNWTQIIDAAQKVNNTLVPTDSSLIPLNIYEGSKGDEASSFTGFEGLLYGTGSGLYNFTDHKWVGYSNGLNETFGFYKTVFDEGLATSALSSTPYITAGQDLQQGKLAIAIDGSWMYGYQWAPGAQHPINNFTKYIGVAMIPTSSGQAPGFNTMVGGWGWAMYNGTPSSEKPLVASFMTALDNTSNQILINEPGQALAGGLPTAKNAVNNTNFAKLMPTAPSLDTFYTNILKYGSYRPPVAAYPKVSDALQQVMGDIVSAHYSVSHAATVYNSLLVSAVGGTSVVATTPYTPYFSINSHDTGNNQFNYMSNLYSDVSLSLLSYLLW</sequence>
<evidence type="ECO:0000256" key="1">
    <source>
        <dbReference type="SAM" id="Phobius"/>
    </source>
</evidence>
<dbReference type="Pfam" id="PF01547">
    <property type="entry name" value="SBP_bac_1"/>
    <property type="match status" value="1"/>
</dbReference>
<dbReference type="GeneID" id="31676528"/>
<reference evidence="2 3" key="1">
    <citation type="submission" date="2011-10" db="EMBL/GenBank/DDBJ databases">
        <title>Metabolic and evolutionary patterns in the extreme acidophile Ferroplasma acidiphilum.</title>
        <authorList>
            <person name="Golyshina O.V."/>
            <person name="Kozyavkin S.A."/>
            <person name="Tatusov R.L."/>
            <person name="Slesarev A.I."/>
            <person name="Golyshin P.N."/>
        </authorList>
    </citation>
    <scope>NUCLEOTIDE SEQUENCE [LARGE SCALE GENOMIC DNA]</scope>
    <source>
        <strain evidence="3">Y</strain>
    </source>
</reference>
<dbReference type="PANTHER" id="PTHR43649:SF14">
    <property type="entry name" value="BLR3389 PROTEIN"/>
    <property type="match status" value="1"/>
</dbReference>
<evidence type="ECO:0000313" key="3">
    <source>
        <dbReference type="Proteomes" id="UP000192050"/>
    </source>
</evidence>
<evidence type="ECO:0000313" key="2">
    <source>
        <dbReference type="EMBL" id="ARD84910.1"/>
    </source>
</evidence>
<keyword evidence="3" id="KW-1185">Reference proteome</keyword>